<sequence length="120" mass="12831">MPYFSATNVSVGVIYSLVAFVLGRSPSTFPEDSRDFGHFLGLALAVLQLMISAYCGSLVYVRFFRWAIIPGSSAVKSSLPASRPVGDNPNLRRAVRGEVSTLPPSKSPTPVAETQGESLP</sequence>
<evidence type="ECO:0000256" key="2">
    <source>
        <dbReference type="SAM" id="Phobius"/>
    </source>
</evidence>
<evidence type="ECO:0000256" key="1">
    <source>
        <dbReference type="SAM" id="MobiDB-lite"/>
    </source>
</evidence>
<gene>
    <name evidence="3" type="ORF">BS50DRAFT_637188</name>
</gene>
<accession>A0A2T2NEH0</accession>
<protein>
    <submittedName>
        <fullName evidence="3">Uncharacterized protein</fullName>
    </submittedName>
</protein>
<evidence type="ECO:0000313" key="4">
    <source>
        <dbReference type="Proteomes" id="UP000240883"/>
    </source>
</evidence>
<feature type="transmembrane region" description="Helical" evidence="2">
    <location>
        <begin position="7"/>
        <end position="24"/>
    </location>
</feature>
<name>A0A2T2NEH0_CORCC</name>
<dbReference type="EMBL" id="KZ678139">
    <property type="protein sequence ID" value="PSN63834.1"/>
    <property type="molecule type" value="Genomic_DNA"/>
</dbReference>
<organism evidence="3 4">
    <name type="scientific">Corynespora cassiicola Philippines</name>
    <dbReference type="NCBI Taxonomy" id="1448308"/>
    <lineage>
        <taxon>Eukaryota</taxon>
        <taxon>Fungi</taxon>
        <taxon>Dikarya</taxon>
        <taxon>Ascomycota</taxon>
        <taxon>Pezizomycotina</taxon>
        <taxon>Dothideomycetes</taxon>
        <taxon>Pleosporomycetidae</taxon>
        <taxon>Pleosporales</taxon>
        <taxon>Corynesporascaceae</taxon>
        <taxon>Corynespora</taxon>
    </lineage>
</organism>
<feature type="transmembrane region" description="Helical" evidence="2">
    <location>
        <begin position="36"/>
        <end position="61"/>
    </location>
</feature>
<feature type="region of interest" description="Disordered" evidence="1">
    <location>
        <begin position="76"/>
        <end position="120"/>
    </location>
</feature>
<keyword evidence="2" id="KW-0812">Transmembrane</keyword>
<reference evidence="3 4" key="1">
    <citation type="journal article" date="2018" name="Front. Microbiol.">
        <title>Genome-Wide Analysis of Corynespora cassiicola Leaf Fall Disease Putative Effectors.</title>
        <authorList>
            <person name="Lopez D."/>
            <person name="Ribeiro S."/>
            <person name="Label P."/>
            <person name="Fumanal B."/>
            <person name="Venisse J.S."/>
            <person name="Kohler A."/>
            <person name="de Oliveira R.R."/>
            <person name="Labutti K."/>
            <person name="Lipzen A."/>
            <person name="Lail K."/>
            <person name="Bauer D."/>
            <person name="Ohm R.A."/>
            <person name="Barry K.W."/>
            <person name="Spatafora J."/>
            <person name="Grigoriev I.V."/>
            <person name="Martin F.M."/>
            <person name="Pujade-Renaud V."/>
        </authorList>
    </citation>
    <scope>NUCLEOTIDE SEQUENCE [LARGE SCALE GENOMIC DNA]</scope>
    <source>
        <strain evidence="3 4">Philippines</strain>
    </source>
</reference>
<proteinExistence type="predicted"/>
<keyword evidence="4" id="KW-1185">Reference proteome</keyword>
<evidence type="ECO:0000313" key="3">
    <source>
        <dbReference type="EMBL" id="PSN63834.1"/>
    </source>
</evidence>
<dbReference type="Proteomes" id="UP000240883">
    <property type="component" value="Unassembled WGS sequence"/>
</dbReference>
<keyword evidence="2" id="KW-0472">Membrane</keyword>
<dbReference type="AlphaFoldDB" id="A0A2T2NEH0"/>
<keyword evidence="2" id="KW-1133">Transmembrane helix</keyword>